<evidence type="ECO:0000313" key="1">
    <source>
        <dbReference type="EMBL" id="PZX94135.1"/>
    </source>
</evidence>
<proteinExistence type="predicted"/>
<comment type="caution">
    <text evidence="1">The sequence shown here is derived from an EMBL/GenBank/DDBJ whole genome shotgun (WGS) entry which is preliminary data.</text>
</comment>
<dbReference type="Proteomes" id="UP000249177">
    <property type="component" value="Unassembled WGS sequence"/>
</dbReference>
<dbReference type="EMBL" id="QKXH01000003">
    <property type="protein sequence ID" value="PZX94135.1"/>
    <property type="molecule type" value="Genomic_DNA"/>
</dbReference>
<organism evidence="1 2">
    <name type="scientific">Flavobacterium aquariorum</name>
    <dbReference type="NCBI Taxonomy" id="2217670"/>
    <lineage>
        <taxon>Bacteria</taxon>
        <taxon>Pseudomonadati</taxon>
        <taxon>Bacteroidota</taxon>
        <taxon>Flavobacteriia</taxon>
        <taxon>Flavobacteriales</taxon>
        <taxon>Flavobacteriaceae</taxon>
        <taxon>Flavobacterium</taxon>
    </lineage>
</organism>
<dbReference type="AlphaFoldDB" id="A0A2W7UL74"/>
<name>A0A2W7UL74_9FLAO</name>
<protein>
    <submittedName>
        <fullName evidence="1">Uncharacterized protein</fullName>
    </submittedName>
</protein>
<gene>
    <name evidence="1" type="ORF">DOS84_05790</name>
</gene>
<reference evidence="1 2" key="1">
    <citation type="submission" date="2018-06" db="EMBL/GenBank/DDBJ databases">
        <title>Flavobacterium sp IMCC34762, genome.</title>
        <authorList>
            <person name="Joung Y."/>
            <person name="Cho J."/>
            <person name="Song J."/>
        </authorList>
    </citation>
    <scope>NUCLEOTIDE SEQUENCE [LARGE SCALE GENOMIC DNA]</scope>
    <source>
        <strain evidence="1 2">IMCC34762</strain>
    </source>
</reference>
<evidence type="ECO:0000313" key="2">
    <source>
        <dbReference type="Proteomes" id="UP000249177"/>
    </source>
</evidence>
<sequence length="83" mass="9384">MSSNLNISKNLIPFQESGFFYGVPLLHNLYANRIIYQATRSGYPLYSRLTKTTAKKPCFSKSGDAVPILHTKASRHLHKIPFS</sequence>
<keyword evidence="2" id="KW-1185">Reference proteome</keyword>
<accession>A0A2W7UL74</accession>